<gene>
    <name evidence="1" type="ORF">GCK72_003279</name>
</gene>
<comment type="caution">
    <text evidence="1">The sequence shown here is derived from an EMBL/GenBank/DDBJ whole genome shotgun (WGS) entry which is preliminary data.</text>
</comment>
<sequence length="158" mass="17195">MIGITRVGFTNEIGTESHCSDVLPAGSLPTLHVHHRRFGRRLDRISGTPDKGLLKWNLLASSWLSPYPGSRRDIIQSDMVVIGRRESCGVLNSIENEVMFVLAEFGGKGGISVIATHFCRKPVSLQADKLDTHTISRGSGIRVVGSVLYPAVWAETVG</sequence>
<dbReference type="Proteomes" id="UP000483820">
    <property type="component" value="Chromosome I"/>
</dbReference>
<dbReference type="GeneID" id="78773578"/>
<reference evidence="1 2" key="1">
    <citation type="submission" date="2019-12" db="EMBL/GenBank/DDBJ databases">
        <title>Chromosome-level assembly of the Caenorhabditis remanei genome.</title>
        <authorList>
            <person name="Teterina A.A."/>
            <person name="Willis J.H."/>
            <person name="Phillips P.C."/>
        </authorList>
    </citation>
    <scope>NUCLEOTIDE SEQUENCE [LARGE SCALE GENOMIC DNA]</scope>
    <source>
        <strain evidence="1 2">PX506</strain>
        <tissue evidence="1">Whole organism</tissue>
    </source>
</reference>
<protein>
    <submittedName>
        <fullName evidence="1">Uncharacterized protein</fullName>
    </submittedName>
</protein>
<accession>A0A6A5HXZ5</accession>
<dbReference type="KEGG" id="crq:GCK72_003279"/>
<dbReference type="CTD" id="78773578"/>
<name>A0A6A5HXZ5_CAERE</name>
<proteinExistence type="predicted"/>
<dbReference type="AlphaFoldDB" id="A0A6A5HXZ5"/>
<evidence type="ECO:0000313" key="1">
    <source>
        <dbReference type="EMBL" id="KAF1771453.1"/>
    </source>
</evidence>
<dbReference type="RefSeq" id="XP_053592587.1">
    <property type="nucleotide sequence ID" value="XM_053723942.1"/>
</dbReference>
<organism evidence="1 2">
    <name type="scientific">Caenorhabditis remanei</name>
    <name type="common">Caenorhabditis vulgaris</name>
    <dbReference type="NCBI Taxonomy" id="31234"/>
    <lineage>
        <taxon>Eukaryota</taxon>
        <taxon>Metazoa</taxon>
        <taxon>Ecdysozoa</taxon>
        <taxon>Nematoda</taxon>
        <taxon>Chromadorea</taxon>
        <taxon>Rhabditida</taxon>
        <taxon>Rhabditina</taxon>
        <taxon>Rhabditomorpha</taxon>
        <taxon>Rhabditoidea</taxon>
        <taxon>Rhabditidae</taxon>
        <taxon>Peloderinae</taxon>
        <taxon>Caenorhabditis</taxon>
    </lineage>
</organism>
<dbReference type="EMBL" id="WUAV01000001">
    <property type="protein sequence ID" value="KAF1771453.1"/>
    <property type="molecule type" value="Genomic_DNA"/>
</dbReference>
<evidence type="ECO:0000313" key="2">
    <source>
        <dbReference type="Proteomes" id="UP000483820"/>
    </source>
</evidence>